<feature type="transmembrane region" description="Helical" evidence="5">
    <location>
        <begin position="7"/>
        <end position="36"/>
    </location>
</feature>
<dbReference type="EMBL" id="CP023777">
    <property type="protein sequence ID" value="ATL49944.1"/>
    <property type="molecule type" value="Genomic_DNA"/>
</dbReference>
<comment type="similarity">
    <text evidence="5">Belongs to the 4-toluene sulfonate uptake permease (TSUP) (TC 2.A.102) family.</text>
</comment>
<keyword evidence="2 5" id="KW-0812">Transmembrane</keyword>
<gene>
    <name evidence="6" type="ORF">COR50_18075</name>
</gene>
<sequence length="250" mass="27053">MEHWEIVFFFLTVAFVYSSVGFGGGSSYLAILAMYSFPYQEIRLTALVCNVVVVAGSVTMYVRKNQVNWRKILPVTVLSVPMAYLGATVKISQTTFFQVLGVTLVLASILLWLKTSNQDTVASSVDDKNAGLVKNSLLGGGIGFLSGMVGIGGGIFLSPLLNLMKWDTPRKIAATSSVFILVNSISGIMGQLTKLSGKMDYSKIIYLGLAVFIGGQLGSRMSLKWNPLVIKRITAVLVFAAGVNVLIKHW</sequence>
<dbReference type="InterPro" id="IPR002781">
    <property type="entry name" value="TM_pro_TauE-like"/>
</dbReference>
<accession>A0A291R1F6</accession>
<evidence type="ECO:0000256" key="2">
    <source>
        <dbReference type="ARBA" id="ARBA00022692"/>
    </source>
</evidence>
<organism evidence="6 7">
    <name type="scientific">Chitinophaga caeni</name>
    <dbReference type="NCBI Taxonomy" id="2029983"/>
    <lineage>
        <taxon>Bacteria</taxon>
        <taxon>Pseudomonadati</taxon>
        <taxon>Bacteroidota</taxon>
        <taxon>Chitinophagia</taxon>
        <taxon>Chitinophagales</taxon>
        <taxon>Chitinophagaceae</taxon>
        <taxon>Chitinophaga</taxon>
    </lineage>
</organism>
<dbReference type="RefSeq" id="WP_098196310.1">
    <property type="nucleotide sequence ID" value="NZ_CP023777.1"/>
</dbReference>
<dbReference type="GO" id="GO:0005886">
    <property type="term" value="C:plasma membrane"/>
    <property type="evidence" value="ECO:0007669"/>
    <property type="project" value="UniProtKB-SubCell"/>
</dbReference>
<feature type="transmembrane region" description="Helical" evidence="5">
    <location>
        <begin position="229"/>
        <end position="247"/>
    </location>
</feature>
<dbReference type="PANTHER" id="PTHR43701">
    <property type="entry name" value="MEMBRANE TRANSPORTER PROTEIN MJ0441-RELATED"/>
    <property type="match status" value="1"/>
</dbReference>
<dbReference type="InterPro" id="IPR051598">
    <property type="entry name" value="TSUP/Inactive_protease-like"/>
</dbReference>
<feature type="transmembrane region" description="Helical" evidence="5">
    <location>
        <begin position="172"/>
        <end position="192"/>
    </location>
</feature>
<evidence type="ECO:0000256" key="3">
    <source>
        <dbReference type="ARBA" id="ARBA00022989"/>
    </source>
</evidence>
<evidence type="ECO:0000256" key="5">
    <source>
        <dbReference type="RuleBase" id="RU363041"/>
    </source>
</evidence>
<dbReference type="KEGG" id="cbae:COR50_18075"/>
<keyword evidence="3 5" id="KW-1133">Transmembrane helix</keyword>
<evidence type="ECO:0000313" key="6">
    <source>
        <dbReference type="EMBL" id="ATL49944.1"/>
    </source>
</evidence>
<feature type="transmembrane region" description="Helical" evidence="5">
    <location>
        <begin position="204"/>
        <end position="223"/>
    </location>
</feature>
<keyword evidence="4 5" id="KW-0472">Membrane</keyword>
<dbReference type="OrthoDB" id="560496at2"/>
<feature type="transmembrane region" description="Helical" evidence="5">
    <location>
        <begin position="72"/>
        <end position="89"/>
    </location>
</feature>
<protein>
    <recommendedName>
        <fullName evidence="5">Probable membrane transporter protein</fullName>
    </recommendedName>
</protein>
<reference evidence="6 7" key="1">
    <citation type="submission" date="2017-10" db="EMBL/GenBank/DDBJ databases">
        <title>Paenichitinophaga pekingensis gen. nov., sp. nov., isolated from activated sludge.</title>
        <authorList>
            <person name="Jin D."/>
            <person name="Kong X."/>
            <person name="Deng Y."/>
            <person name="Bai Z."/>
        </authorList>
    </citation>
    <scope>NUCLEOTIDE SEQUENCE [LARGE SCALE GENOMIC DNA]</scope>
    <source>
        <strain evidence="6 7">13</strain>
    </source>
</reference>
<keyword evidence="5" id="KW-1003">Cell membrane</keyword>
<evidence type="ECO:0000256" key="4">
    <source>
        <dbReference type="ARBA" id="ARBA00023136"/>
    </source>
</evidence>
<feature type="transmembrane region" description="Helical" evidence="5">
    <location>
        <begin position="42"/>
        <end position="60"/>
    </location>
</feature>
<feature type="transmembrane region" description="Helical" evidence="5">
    <location>
        <begin position="137"/>
        <end position="160"/>
    </location>
</feature>
<dbReference type="AlphaFoldDB" id="A0A291R1F6"/>
<comment type="subcellular location">
    <subcellularLocation>
        <location evidence="5">Cell membrane</location>
        <topology evidence="5">Multi-pass membrane protein</topology>
    </subcellularLocation>
    <subcellularLocation>
        <location evidence="1">Membrane</location>
        <topology evidence="1">Multi-pass membrane protein</topology>
    </subcellularLocation>
</comment>
<proteinExistence type="inferred from homology"/>
<dbReference type="PANTHER" id="PTHR43701:SF5">
    <property type="entry name" value="MEMBRANE TRANSPORTER PROTEIN-RELATED"/>
    <property type="match status" value="1"/>
</dbReference>
<dbReference type="Proteomes" id="UP000220133">
    <property type="component" value="Chromosome"/>
</dbReference>
<keyword evidence="7" id="KW-1185">Reference proteome</keyword>
<dbReference type="Pfam" id="PF01925">
    <property type="entry name" value="TauE"/>
    <property type="match status" value="1"/>
</dbReference>
<name>A0A291R1F6_9BACT</name>
<evidence type="ECO:0000256" key="1">
    <source>
        <dbReference type="ARBA" id="ARBA00004141"/>
    </source>
</evidence>
<feature type="transmembrane region" description="Helical" evidence="5">
    <location>
        <begin position="95"/>
        <end position="113"/>
    </location>
</feature>
<evidence type="ECO:0000313" key="7">
    <source>
        <dbReference type="Proteomes" id="UP000220133"/>
    </source>
</evidence>